<feature type="transmembrane region" description="Helical" evidence="1">
    <location>
        <begin position="21"/>
        <end position="39"/>
    </location>
</feature>
<organism evidence="3 4">
    <name type="scientific">Pontibacillus salicampi</name>
    <dbReference type="NCBI Taxonomy" id="1449801"/>
    <lineage>
        <taxon>Bacteria</taxon>
        <taxon>Bacillati</taxon>
        <taxon>Bacillota</taxon>
        <taxon>Bacilli</taxon>
        <taxon>Bacillales</taxon>
        <taxon>Bacillaceae</taxon>
        <taxon>Pontibacillus</taxon>
    </lineage>
</organism>
<feature type="domain" description="YdbS-like PH" evidence="2">
    <location>
        <begin position="73"/>
        <end position="147"/>
    </location>
</feature>
<dbReference type="RefSeq" id="WP_377346399.1">
    <property type="nucleotide sequence ID" value="NZ_JBHLTP010000004.1"/>
</dbReference>
<keyword evidence="1" id="KW-0812">Transmembrane</keyword>
<dbReference type="EMBL" id="JBHLTP010000004">
    <property type="protein sequence ID" value="MFC0523523.1"/>
    <property type="molecule type" value="Genomic_DNA"/>
</dbReference>
<gene>
    <name evidence="3" type="ORF">ACFFGV_07980</name>
</gene>
<dbReference type="InterPro" id="IPR005182">
    <property type="entry name" value="YdbS-like_PH"/>
</dbReference>
<name>A0ABV6LMA9_9BACI</name>
<protein>
    <submittedName>
        <fullName evidence="3">PH domain-containing protein</fullName>
    </submittedName>
</protein>
<comment type="caution">
    <text evidence="3">The sequence shown here is derived from an EMBL/GenBank/DDBJ whole genome shotgun (WGS) entry which is preliminary data.</text>
</comment>
<dbReference type="Proteomes" id="UP001589836">
    <property type="component" value="Unassembled WGS sequence"/>
</dbReference>
<keyword evidence="4" id="KW-1185">Reference proteome</keyword>
<reference evidence="3 4" key="1">
    <citation type="submission" date="2024-09" db="EMBL/GenBank/DDBJ databases">
        <authorList>
            <person name="Sun Q."/>
            <person name="Mori K."/>
        </authorList>
    </citation>
    <scope>NUCLEOTIDE SEQUENCE [LARGE SCALE GENOMIC DNA]</scope>
    <source>
        <strain evidence="3 4">NCAIM B.02529</strain>
    </source>
</reference>
<evidence type="ECO:0000259" key="2">
    <source>
        <dbReference type="Pfam" id="PF03703"/>
    </source>
</evidence>
<dbReference type="PANTHER" id="PTHR34473:SF2">
    <property type="entry name" value="UPF0699 TRANSMEMBRANE PROTEIN YDBT"/>
    <property type="match status" value="1"/>
</dbReference>
<evidence type="ECO:0000313" key="4">
    <source>
        <dbReference type="Proteomes" id="UP001589836"/>
    </source>
</evidence>
<accession>A0ABV6LMA9</accession>
<dbReference type="Pfam" id="PF03703">
    <property type="entry name" value="bPH_2"/>
    <property type="match status" value="1"/>
</dbReference>
<feature type="transmembrane region" description="Helical" evidence="1">
    <location>
        <begin position="45"/>
        <end position="65"/>
    </location>
</feature>
<evidence type="ECO:0000313" key="3">
    <source>
        <dbReference type="EMBL" id="MFC0523523.1"/>
    </source>
</evidence>
<proteinExistence type="predicted"/>
<keyword evidence="1" id="KW-0472">Membrane</keyword>
<dbReference type="PANTHER" id="PTHR34473">
    <property type="entry name" value="UPF0699 TRANSMEMBRANE PROTEIN YDBS"/>
    <property type="match status" value="1"/>
</dbReference>
<keyword evidence="1" id="KW-1133">Transmembrane helix</keyword>
<sequence>MEQLDYVSLPKRAATYFRITYLLEIVISAVAVSFGWFIFRQIDWVPSVAYGLYALIIIWGCYRLLWYAERRRQNTWYQLYEDRLVIHKGVWEKHHVTIPMFRVQHVTVKRGPLLRMYALANTTFFTAGSSYDIPAVEEDKAEDIRDRVIDLAKEREEY</sequence>
<evidence type="ECO:0000256" key="1">
    <source>
        <dbReference type="SAM" id="Phobius"/>
    </source>
</evidence>